<feature type="region of interest" description="Disordered" evidence="4">
    <location>
        <begin position="1"/>
        <end position="25"/>
    </location>
</feature>
<protein>
    <submittedName>
        <fullName evidence="5">GvpL/GvpF family gas vesicle protein</fullName>
    </submittedName>
</protein>
<dbReference type="EMBL" id="JBITMB010000002">
    <property type="protein sequence ID" value="MFI7440517.1"/>
    <property type="molecule type" value="Genomic_DNA"/>
</dbReference>
<comment type="similarity">
    <text evidence="3">Belongs to the gas vesicle GvpF/GvpL family.</text>
</comment>
<keyword evidence="6" id="KW-1185">Reference proteome</keyword>
<reference evidence="5 6" key="1">
    <citation type="submission" date="2024-10" db="EMBL/GenBank/DDBJ databases">
        <title>The Natural Products Discovery Center: Release of the First 8490 Sequenced Strains for Exploring Actinobacteria Biosynthetic Diversity.</title>
        <authorList>
            <person name="Kalkreuter E."/>
            <person name="Kautsar S.A."/>
            <person name="Yang D."/>
            <person name="Bader C.D."/>
            <person name="Teijaro C.N."/>
            <person name="Fluegel L."/>
            <person name="Davis C.M."/>
            <person name="Simpson J.R."/>
            <person name="Lauterbach L."/>
            <person name="Steele A.D."/>
            <person name="Gui C."/>
            <person name="Meng S."/>
            <person name="Li G."/>
            <person name="Viehrig K."/>
            <person name="Ye F."/>
            <person name="Su P."/>
            <person name="Kiefer A.F."/>
            <person name="Nichols A."/>
            <person name="Cepeda A.J."/>
            <person name="Yan W."/>
            <person name="Fan B."/>
            <person name="Jiang Y."/>
            <person name="Adhikari A."/>
            <person name="Zheng C.-J."/>
            <person name="Schuster L."/>
            <person name="Cowan T.M."/>
            <person name="Smanski M.J."/>
            <person name="Chevrette M.G."/>
            <person name="De Carvalho L.P.S."/>
            <person name="Shen B."/>
        </authorList>
    </citation>
    <scope>NUCLEOTIDE SEQUENCE [LARGE SCALE GENOMIC DNA]</scope>
    <source>
        <strain evidence="5 6">NPDC049503</strain>
    </source>
</reference>
<evidence type="ECO:0000256" key="2">
    <source>
        <dbReference type="ARBA" id="ARBA00035108"/>
    </source>
</evidence>
<gene>
    <name evidence="5" type="ORF">ACIBP5_11190</name>
</gene>
<dbReference type="PANTHER" id="PTHR36852">
    <property type="entry name" value="PROTEIN GVPL 2"/>
    <property type="match status" value="1"/>
</dbReference>
<evidence type="ECO:0000256" key="1">
    <source>
        <dbReference type="ARBA" id="ARBA00022987"/>
    </source>
</evidence>
<evidence type="ECO:0000313" key="6">
    <source>
        <dbReference type="Proteomes" id="UP001612928"/>
    </source>
</evidence>
<comment type="subcellular location">
    <subcellularLocation>
        <location evidence="2">Gas vesicle</location>
    </subcellularLocation>
</comment>
<accession>A0ABW8A275</accession>
<comment type="caution">
    <text evidence="5">The sequence shown here is derived from an EMBL/GenBank/DDBJ whole genome shotgun (WGS) entry which is preliminary data.</text>
</comment>
<dbReference type="PANTHER" id="PTHR36852:SF1">
    <property type="entry name" value="PROTEIN GVPL 2"/>
    <property type="match status" value="1"/>
</dbReference>
<evidence type="ECO:0000313" key="5">
    <source>
        <dbReference type="EMBL" id="MFI7440517.1"/>
    </source>
</evidence>
<organism evidence="5 6">
    <name type="scientific">Nonomuraea indica</name>
    <dbReference type="NCBI Taxonomy" id="1581193"/>
    <lineage>
        <taxon>Bacteria</taxon>
        <taxon>Bacillati</taxon>
        <taxon>Actinomycetota</taxon>
        <taxon>Actinomycetes</taxon>
        <taxon>Streptosporangiales</taxon>
        <taxon>Streptosporangiaceae</taxon>
        <taxon>Nonomuraea</taxon>
    </lineage>
</organism>
<keyword evidence="1" id="KW-0304">Gas vesicle</keyword>
<name>A0ABW8A275_9ACTN</name>
<dbReference type="InterPro" id="IPR009430">
    <property type="entry name" value="GvpL/GvpF"/>
</dbReference>
<dbReference type="RefSeq" id="WP_101789873.1">
    <property type="nucleotide sequence ID" value="NZ_JBITMB010000002.1"/>
</dbReference>
<sequence length="270" mass="29121">MAERAATGTSAADRPGEEARPQRVGTYVYGIVPSDVEVAEDARGVGNPPHPVTLVRHGEIGALVSDLTSKGPLGTPDDLVAHEQLLDATAAEVPVLPIRFGAVMPGPDEIVDELLAPHHDEFSSALKELEGRAQYVVRGRYEERTVLAEVLEEYPEVARLRDQIREQPEEVTRDARIQIGEIVNAAISARREADTQAAYDALAPLGVMAAVREPTHELDAVHLALLVETERQAELEEAVEELAGQWAGRVTVRLLGPLAAYDFIVTPAAG</sequence>
<proteinExistence type="inferred from homology"/>
<evidence type="ECO:0000256" key="4">
    <source>
        <dbReference type="SAM" id="MobiDB-lite"/>
    </source>
</evidence>
<evidence type="ECO:0000256" key="3">
    <source>
        <dbReference type="ARBA" id="ARBA00035643"/>
    </source>
</evidence>
<dbReference type="Proteomes" id="UP001612928">
    <property type="component" value="Unassembled WGS sequence"/>
</dbReference>
<dbReference type="Pfam" id="PF06386">
    <property type="entry name" value="GvpL_GvpF"/>
    <property type="match status" value="1"/>
</dbReference>